<organism evidence="1 2">
    <name type="scientific">Colletotrichum destructivum</name>
    <dbReference type="NCBI Taxonomy" id="34406"/>
    <lineage>
        <taxon>Eukaryota</taxon>
        <taxon>Fungi</taxon>
        <taxon>Dikarya</taxon>
        <taxon>Ascomycota</taxon>
        <taxon>Pezizomycotina</taxon>
        <taxon>Sordariomycetes</taxon>
        <taxon>Hypocreomycetidae</taxon>
        <taxon>Glomerellales</taxon>
        <taxon>Glomerellaceae</taxon>
        <taxon>Colletotrichum</taxon>
        <taxon>Colletotrichum destructivum species complex</taxon>
    </lineage>
</organism>
<dbReference type="AlphaFoldDB" id="A0AAX4IVE8"/>
<dbReference type="EMBL" id="CP137312">
    <property type="protein sequence ID" value="WQF87253.1"/>
    <property type="molecule type" value="Genomic_DNA"/>
</dbReference>
<dbReference type="Proteomes" id="UP001322277">
    <property type="component" value="Chromosome 8"/>
</dbReference>
<proteinExistence type="predicted"/>
<dbReference type="GeneID" id="87948767"/>
<gene>
    <name evidence="1" type="ORF">CDEST_12267</name>
</gene>
<dbReference type="RefSeq" id="XP_062784474.1">
    <property type="nucleotide sequence ID" value="XM_062928423.1"/>
</dbReference>
<protein>
    <submittedName>
        <fullName evidence="1">Uncharacterized protein</fullName>
    </submittedName>
</protein>
<dbReference type="KEGG" id="cdet:87948767"/>
<keyword evidence="2" id="KW-1185">Reference proteome</keyword>
<name>A0AAX4IVE8_9PEZI</name>
<accession>A0AAX4IVE8</accession>
<evidence type="ECO:0000313" key="2">
    <source>
        <dbReference type="Proteomes" id="UP001322277"/>
    </source>
</evidence>
<reference evidence="2" key="1">
    <citation type="journal article" date="2023" name="bioRxiv">
        <title>Complete genome of the Medicago anthracnose fungus, Colletotrichum destructivum, reveals a mini-chromosome-like region within a core chromosome.</title>
        <authorList>
            <person name="Lapalu N."/>
            <person name="Simon A."/>
            <person name="Lu A."/>
            <person name="Plaumann P.-L."/>
            <person name="Amselem J."/>
            <person name="Pigne S."/>
            <person name="Auger A."/>
            <person name="Koch C."/>
            <person name="Dallery J.-F."/>
            <person name="O'Connell R.J."/>
        </authorList>
    </citation>
    <scope>NUCLEOTIDE SEQUENCE [LARGE SCALE GENOMIC DNA]</scope>
    <source>
        <strain evidence="2">CBS 520.97</strain>
    </source>
</reference>
<sequence length="101" mass="11560">MSNVSTTAKPPTNIAFIQPMPTRKHDALDVRCPRHCKQASMNTGSYHGKIKNRRGEGDTYQCSCRSLCPSPKKPRALTETYFCNDALPSERLTWYVRWLKN</sequence>
<evidence type="ECO:0000313" key="1">
    <source>
        <dbReference type="EMBL" id="WQF87253.1"/>
    </source>
</evidence>